<dbReference type="RefSeq" id="WP_109283119.1">
    <property type="nucleotide sequence ID" value="NZ_JBFAUK010000003.1"/>
</dbReference>
<comment type="caution">
    <text evidence="2">The sequence shown here is derived from an EMBL/GenBank/DDBJ whole genome shotgun (WGS) entry which is preliminary data.</text>
</comment>
<evidence type="ECO:0000259" key="1">
    <source>
        <dbReference type="Pfam" id="PF07179"/>
    </source>
</evidence>
<dbReference type="Proteomes" id="UP001552594">
    <property type="component" value="Unassembled WGS sequence"/>
</dbReference>
<organism evidence="2 3">
    <name type="scientific">Streptomyces orinoci</name>
    <name type="common">Streptoverticillium orinoci</name>
    <dbReference type="NCBI Taxonomy" id="67339"/>
    <lineage>
        <taxon>Bacteria</taxon>
        <taxon>Bacillati</taxon>
        <taxon>Actinomycetota</taxon>
        <taxon>Actinomycetes</taxon>
        <taxon>Kitasatosporales</taxon>
        <taxon>Streptomycetaceae</taxon>
        <taxon>Streptomyces</taxon>
    </lineage>
</organism>
<protein>
    <submittedName>
        <fullName evidence="2">SseB family protein</fullName>
    </submittedName>
</protein>
<name>A0ABV3JSS0_STRON</name>
<dbReference type="Pfam" id="PF07179">
    <property type="entry name" value="SseB"/>
    <property type="match status" value="1"/>
</dbReference>
<feature type="domain" description="SseB protein N-terminal" evidence="1">
    <location>
        <begin position="7"/>
        <end position="115"/>
    </location>
</feature>
<evidence type="ECO:0000313" key="3">
    <source>
        <dbReference type="Proteomes" id="UP001552594"/>
    </source>
</evidence>
<gene>
    <name evidence="2" type="ORF">AB0L16_05560</name>
</gene>
<accession>A0ABV3JSS0</accession>
<reference evidence="2 3" key="1">
    <citation type="submission" date="2024-06" db="EMBL/GenBank/DDBJ databases">
        <title>The Natural Products Discovery Center: Release of the First 8490 Sequenced Strains for Exploring Actinobacteria Biosynthetic Diversity.</title>
        <authorList>
            <person name="Kalkreuter E."/>
            <person name="Kautsar S.A."/>
            <person name="Yang D."/>
            <person name="Bader C.D."/>
            <person name="Teijaro C.N."/>
            <person name="Fluegel L."/>
            <person name="Davis C.M."/>
            <person name="Simpson J.R."/>
            <person name="Lauterbach L."/>
            <person name="Steele A.D."/>
            <person name="Gui C."/>
            <person name="Meng S."/>
            <person name="Li G."/>
            <person name="Viehrig K."/>
            <person name="Ye F."/>
            <person name="Su P."/>
            <person name="Kiefer A.F."/>
            <person name="Nichols A."/>
            <person name="Cepeda A.J."/>
            <person name="Yan W."/>
            <person name="Fan B."/>
            <person name="Jiang Y."/>
            <person name="Adhikari A."/>
            <person name="Zheng C.-J."/>
            <person name="Schuster L."/>
            <person name="Cowan T.M."/>
            <person name="Smanski M.J."/>
            <person name="Chevrette M.G."/>
            <person name="De Carvalho L.P.S."/>
            <person name="Shen B."/>
        </authorList>
    </citation>
    <scope>NUCLEOTIDE SEQUENCE [LARGE SCALE GENOMIC DNA]</scope>
    <source>
        <strain evidence="2 3">NPDC052347</strain>
    </source>
</reference>
<evidence type="ECO:0000313" key="2">
    <source>
        <dbReference type="EMBL" id="MEV5505933.1"/>
    </source>
</evidence>
<keyword evidence="3" id="KW-1185">Reference proteome</keyword>
<sequence length="150" mass="16053">MSLTDELTTLYAQQGNPRALLGEFRRTEVLIPVHSDSGDLMSVTQHGICWILAFTGESALAHFVLAQTPEGTEPPDIEYRTAHGARLLDVAVPATGVPTGVALDLAGPYPMLFPPVMGVVPDDCAVDNPDLRVTPEQAARLLAEMEESTS</sequence>
<dbReference type="InterPro" id="IPR009839">
    <property type="entry name" value="SseB_N"/>
</dbReference>
<dbReference type="EMBL" id="JBFAUK010000003">
    <property type="protein sequence ID" value="MEV5505933.1"/>
    <property type="molecule type" value="Genomic_DNA"/>
</dbReference>
<proteinExistence type="predicted"/>